<comment type="caution">
    <text evidence="7">The sequence shown here is derived from an EMBL/GenBank/DDBJ whole genome shotgun (WGS) entry which is preliminary data.</text>
</comment>
<keyword evidence="5" id="KW-0663">Pyridoxal phosphate</keyword>
<dbReference type="EMBL" id="JBBPEH010000013">
    <property type="protein sequence ID" value="KAK7530980.1"/>
    <property type="molecule type" value="Genomic_DNA"/>
</dbReference>
<dbReference type="InterPro" id="IPR015424">
    <property type="entry name" value="PyrdxlP-dep_Trfase"/>
</dbReference>
<evidence type="ECO:0000256" key="3">
    <source>
        <dbReference type="ARBA" id="ARBA00022576"/>
    </source>
</evidence>
<dbReference type="PANTHER" id="PTHR43795:SF32">
    <property type="entry name" value="AMINOTRANSFERASE GLII-RELATED"/>
    <property type="match status" value="1"/>
</dbReference>
<reference evidence="7 8" key="1">
    <citation type="submission" date="2024-04" db="EMBL/GenBank/DDBJ databases">
        <title>Phyllosticta paracitricarpa is synonymous to the EU quarantine fungus P. citricarpa based on phylogenomic analyses.</title>
        <authorList>
            <consortium name="Lawrence Berkeley National Laboratory"/>
            <person name="Van ingen-buijs V.A."/>
            <person name="Van westerhoven A.C."/>
            <person name="Haridas S."/>
            <person name="Skiadas P."/>
            <person name="Martin F."/>
            <person name="Groenewald J.Z."/>
            <person name="Crous P.W."/>
            <person name="Seidl M.F."/>
        </authorList>
    </citation>
    <scope>NUCLEOTIDE SEQUENCE [LARGE SCALE GENOMIC DNA]</scope>
    <source>
        <strain evidence="7 8">CPC 17464</strain>
    </source>
</reference>
<evidence type="ECO:0000256" key="2">
    <source>
        <dbReference type="ARBA" id="ARBA00007441"/>
    </source>
</evidence>
<dbReference type="GeneID" id="92026933"/>
<dbReference type="PRINTS" id="PR00753">
    <property type="entry name" value="ACCSYNTHASE"/>
</dbReference>
<accession>A0ABR1L6X0</accession>
<dbReference type="Proteomes" id="UP001360953">
    <property type="component" value="Unassembled WGS sequence"/>
</dbReference>
<gene>
    <name evidence="7" type="ORF">J3D65DRAFT_143918</name>
</gene>
<protein>
    <submittedName>
        <fullName evidence="7">Pyridoxal phosphate-dependent transferase</fullName>
    </submittedName>
</protein>
<sequence length="416" mass="45106">MALSERMRGTVESVMPKIATQVAQRSSSNPPIDFSTAENWLIRPELVEFFKDAIGKRLVKQDLSYQKGFAGDPNVIAALSDAFNRLFAPKIPVEPSHIAVGPGGAAILESLLINICDAGDGMLVLAPFWSGFHFQFDVGPKVAIIPVTSPEENVFSEKVVDDLEAALAKTDKKVKGVVLCNPHNPLGQCYTKKALEAIAVFCEKYDLHLISDEIYALSIYKSADLANPVPFFSVLSLDLAQIKVNPARAHIIWSVSKDFGCSGFRLGALVSQGSLAMACGVAMAANTQVSGLTAVAVTALLSDPAVTDSFIALNRARLSTAYETMAKVFRTRGMRYIPANAGIYIWAKLSNKVESWEQEADLTKLLAEKEVAVSAGKGYAAASPGWYRLSFAMEPEDLQKGLERLVRGIEQFEKDP</sequence>
<dbReference type="InterPro" id="IPR015421">
    <property type="entry name" value="PyrdxlP-dep_Trfase_major"/>
</dbReference>
<name>A0ABR1L6X0_9PEZI</name>
<dbReference type="InterPro" id="IPR015422">
    <property type="entry name" value="PyrdxlP-dep_Trfase_small"/>
</dbReference>
<keyword evidence="3" id="KW-0032">Aminotransferase</keyword>
<dbReference type="RefSeq" id="XP_066651053.1">
    <property type="nucleotide sequence ID" value="XM_066794027.1"/>
</dbReference>
<keyword evidence="4 7" id="KW-0808">Transferase</keyword>
<comment type="cofactor">
    <cofactor evidence="1">
        <name>pyridoxal 5'-phosphate</name>
        <dbReference type="ChEBI" id="CHEBI:597326"/>
    </cofactor>
</comment>
<comment type="similarity">
    <text evidence="2">Belongs to the class-I pyridoxal-phosphate-dependent aminotransferase family.</text>
</comment>
<organism evidence="7 8">
    <name type="scientific">Phyllosticta citribraziliensis</name>
    <dbReference type="NCBI Taxonomy" id="989973"/>
    <lineage>
        <taxon>Eukaryota</taxon>
        <taxon>Fungi</taxon>
        <taxon>Dikarya</taxon>
        <taxon>Ascomycota</taxon>
        <taxon>Pezizomycotina</taxon>
        <taxon>Dothideomycetes</taxon>
        <taxon>Dothideomycetes incertae sedis</taxon>
        <taxon>Botryosphaeriales</taxon>
        <taxon>Phyllostictaceae</taxon>
        <taxon>Phyllosticta</taxon>
    </lineage>
</organism>
<dbReference type="Gene3D" id="3.90.1150.10">
    <property type="entry name" value="Aspartate Aminotransferase, domain 1"/>
    <property type="match status" value="1"/>
</dbReference>
<dbReference type="SUPFAM" id="SSF53383">
    <property type="entry name" value="PLP-dependent transferases"/>
    <property type="match status" value="1"/>
</dbReference>
<keyword evidence="8" id="KW-1185">Reference proteome</keyword>
<dbReference type="GO" id="GO:0016740">
    <property type="term" value="F:transferase activity"/>
    <property type="evidence" value="ECO:0007669"/>
    <property type="project" value="UniProtKB-KW"/>
</dbReference>
<dbReference type="InterPro" id="IPR050478">
    <property type="entry name" value="Ethylene_sulfur-biosynth"/>
</dbReference>
<dbReference type="InterPro" id="IPR004839">
    <property type="entry name" value="Aminotransferase_I/II_large"/>
</dbReference>
<dbReference type="PANTHER" id="PTHR43795">
    <property type="entry name" value="BIFUNCTIONAL ASPARTATE AMINOTRANSFERASE AND GLUTAMATE/ASPARTATE-PREPHENATE AMINOTRANSFERASE-RELATED"/>
    <property type="match status" value="1"/>
</dbReference>
<evidence type="ECO:0000259" key="6">
    <source>
        <dbReference type="Pfam" id="PF00155"/>
    </source>
</evidence>
<dbReference type="Gene3D" id="3.40.640.10">
    <property type="entry name" value="Type I PLP-dependent aspartate aminotransferase-like (Major domain)"/>
    <property type="match status" value="1"/>
</dbReference>
<dbReference type="Pfam" id="PF00155">
    <property type="entry name" value="Aminotran_1_2"/>
    <property type="match status" value="1"/>
</dbReference>
<feature type="domain" description="Aminotransferase class I/classII large" evidence="6">
    <location>
        <begin position="71"/>
        <end position="405"/>
    </location>
</feature>
<evidence type="ECO:0000256" key="5">
    <source>
        <dbReference type="ARBA" id="ARBA00022898"/>
    </source>
</evidence>
<evidence type="ECO:0000313" key="7">
    <source>
        <dbReference type="EMBL" id="KAK7530980.1"/>
    </source>
</evidence>
<proteinExistence type="inferred from homology"/>
<evidence type="ECO:0000256" key="4">
    <source>
        <dbReference type="ARBA" id="ARBA00022679"/>
    </source>
</evidence>
<evidence type="ECO:0000313" key="8">
    <source>
        <dbReference type="Proteomes" id="UP001360953"/>
    </source>
</evidence>
<evidence type="ECO:0000256" key="1">
    <source>
        <dbReference type="ARBA" id="ARBA00001933"/>
    </source>
</evidence>
<dbReference type="CDD" id="cd00609">
    <property type="entry name" value="AAT_like"/>
    <property type="match status" value="1"/>
</dbReference>